<feature type="transmembrane region" description="Helical" evidence="9">
    <location>
        <begin position="14"/>
        <end position="36"/>
    </location>
</feature>
<dbReference type="Pfam" id="PF07690">
    <property type="entry name" value="MFS_1"/>
    <property type="match status" value="1"/>
</dbReference>
<feature type="transmembrane region" description="Helical" evidence="9">
    <location>
        <begin position="170"/>
        <end position="191"/>
    </location>
</feature>
<keyword evidence="4" id="KW-1003">Cell membrane</keyword>
<keyword evidence="5 9" id="KW-0812">Transmembrane</keyword>
<evidence type="ECO:0000256" key="1">
    <source>
        <dbReference type="ARBA" id="ARBA00004651"/>
    </source>
</evidence>
<dbReference type="InterPro" id="IPR036259">
    <property type="entry name" value="MFS_trans_sf"/>
</dbReference>
<feature type="transmembrane region" description="Helical" evidence="9">
    <location>
        <begin position="56"/>
        <end position="76"/>
    </location>
</feature>
<comment type="similarity">
    <text evidence="2">Belongs to the major facilitator superfamily. EmrB family.</text>
</comment>
<keyword evidence="6 9" id="KW-1133">Transmembrane helix</keyword>
<dbReference type="GO" id="GO:0022857">
    <property type="term" value="F:transmembrane transporter activity"/>
    <property type="evidence" value="ECO:0007669"/>
    <property type="project" value="InterPro"/>
</dbReference>
<dbReference type="Gene3D" id="1.20.1250.20">
    <property type="entry name" value="MFS general substrate transporter like domains"/>
    <property type="match status" value="1"/>
</dbReference>
<name>A0A1M5V0V3_9BRAD</name>
<evidence type="ECO:0000256" key="9">
    <source>
        <dbReference type="SAM" id="Phobius"/>
    </source>
</evidence>
<evidence type="ECO:0000256" key="7">
    <source>
        <dbReference type="ARBA" id="ARBA00023136"/>
    </source>
</evidence>
<feature type="region of interest" description="Disordered" evidence="8">
    <location>
        <begin position="518"/>
        <end position="543"/>
    </location>
</feature>
<evidence type="ECO:0000256" key="2">
    <source>
        <dbReference type="ARBA" id="ARBA00008537"/>
    </source>
</evidence>
<dbReference type="InterPro" id="IPR020846">
    <property type="entry name" value="MFS_dom"/>
</dbReference>
<evidence type="ECO:0000259" key="10">
    <source>
        <dbReference type="PROSITE" id="PS50850"/>
    </source>
</evidence>
<dbReference type="PROSITE" id="PS50850">
    <property type="entry name" value="MFS"/>
    <property type="match status" value="1"/>
</dbReference>
<evidence type="ECO:0000256" key="8">
    <source>
        <dbReference type="SAM" id="MobiDB-lite"/>
    </source>
</evidence>
<evidence type="ECO:0000256" key="4">
    <source>
        <dbReference type="ARBA" id="ARBA00022475"/>
    </source>
</evidence>
<proteinExistence type="inferred from homology"/>
<gene>
    <name evidence="11" type="ORF">SAMN05444169_8801</name>
</gene>
<reference evidence="11 12" key="1">
    <citation type="submission" date="2016-11" db="EMBL/GenBank/DDBJ databases">
        <authorList>
            <person name="Jaros S."/>
            <person name="Januszkiewicz K."/>
            <person name="Wedrychowicz H."/>
        </authorList>
    </citation>
    <scope>NUCLEOTIDE SEQUENCE [LARGE SCALE GENOMIC DNA]</scope>
    <source>
        <strain evidence="11 12">GAS242</strain>
    </source>
</reference>
<dbReference type="AlphaFoldDB" id="A0A1M5V0V3"/>
<evidence type="ECO:0000256" key="6">
    <source>
        <dbReference type="ARBA" id="ARBA00022989"/>
    </source>
</evidence>
<feature type="compositionally biased region" description="Polar residues" evidence="8">
    <location>
        <begin position="525"/>
        <end position="535"/>
    </location>
</feature>
<evidence type="ECO:0000313" key="12">
    <source>
        <dbReference type="Proteomes" id="UP000190675"/>
    </source>
</evidence>
<feature type="transmembrane region" description="Helical" evidence="9">
    <location>
        <begin position="113"/>
        <end position="134"/>
    </location>
</feature>
<dbReference type="CDD" id="cd17503">
    <property type="entry name" value="MFS_LmrB_MDR_like"/>
    <property type="match status" value="1"/>
</dbReference>
<sequence>MSGRVTKTLDASPATWLGFALMCLGMFMAILDIQVVATSLPTIQDALAISREAMSWIQTAYLIAEIIAIPLTGWLTRVLTLRWLFVTAIVLFTAASIGCALSGDFAVLVGFRVLQGFAGGTLIPAVFSAVFLLFPVRQHPLATTMAGIMAVLAPTVGPVVGGWITGTWSWHWLFLINVAPGIIAAVASPLLLPRAQPRPGDLLTLDGISLALIATALASFEIGLKQAPQDGWLSTRCAPLFALSAAATIIFAIRTLRAARPLVDLSTFQTRSFAIGCALSFCLGIGLFGSVYLMPVFLAYVRHHDAFEIGTIMLVTGVAQLLAAPLAGSLESRFDPRWLSALGFALFALGLGCSSLQSRVADFDEMFWPQVLRGAAIMFCLLPPTRLALGALAEAAVPDASGLFNLMRNLGGAIGIALIDTVLYGRTVGHAEALRDRLIAGDVTAARAIGLDLNLFLHRPPDVSDATVEAYVGPLVERAAFALSANEAWALLASAALLGLLLIPFAGPPPKRVGVEADERFQEPVISTPNPSTIARSPPAPSS</sequence>
<dbReference type="PANTHER" id="PTHR42718">
    <property type="entry name" value="MAJOR FACILITATOR SUPERFAMILY MULTIDRUG TRANSPORTER MFSC"/>
    <property type="match status" value="1"/>
</dbReference>
<feature type="domain" description="Major facilitator superfamily (MFS) profile" evidence="10">
    <location>
        <begin position="18"/>
        <end position="511"/>
    </location>
</feature>
<comment type="subcellular location">
    <subcellularLocation>
        <location evidence="1">Cell membrane</location>
        <topology evidence="1">Multi-pass membrane protein</topology>
    </subcellularLocation>
</comment>
<dbReference type="Proteomes" id="UP000190675">
    <property type="component" value="Chromosome I"/>
</dbReference>
<feature type="transmembrane region" description="Helical" evidence="9">
    <location>
        <begin position="306"/>
        <end position="326"/>
    </location>
</feature>
<dbReference type="OrthoDB" id="9812221at2"/>
<evidence type="ECO:0000256" key="5">
    <source>
        <dbReference type="ARBA" id="ARBA00022692"/>
    </source>
</evidence>
<feature type="transmembrane region" description="Helical" evidence="9">
    <location>
        <begin position="203"/>
        <end position="220"/>
    </location>
</feature>
<dbReference type="NCBIfam" id="TIGR00711">
    <property type="entry name" value="efflux_EmrB"/>
    <property type="match status" value="1"/>
</dbReference>
<feature type="transmembrane region" description="Helical" evidence="9">
    <location>
        <begin position="141"/>
        <end position="164"/>
    </location>
</feature>
<dbReference type="EMBL" id="LT670818">
    <property type="protein sequence ID" value="SHH68728.1"/>
    <property type="molecule type" value="Genomic_DNA"/>
</dbReference>
<dbReference type="Gene3D" id="1.20.1720.10">
    <property type="entry name" value="Multidrug resistance protein D"/>
    <property type="match status" value="1"/>
</dbReference>
<feature type="transmembrane region" description="Helical" evidence="9">
    <location>
        <begin position="273"/>
        <end position="300"/>
    </location>
</feature>
<feature type="transmembrane region" description="Helical" evidence="9">
    <location>
        <begin position="488"/>
        <end position="506"/>
    </location>
</feature>
<keyword evidence="3" id="KW-0813">Transport</keyword>
<keyword evidence="7 9" id="KW-0472">Membrane</keyword>
<feature type="transmembrane region" description="Helical" evidence="9">
    <location>
        <begin position="232"/>
        <end position="253"/>
    </location>
</feature>
<dbReference type="SUPFAM" id="SSF103473">
    <property type="entry name" value="MFS general substrate transporter"/>
    <property type="match status" value="1"/>
</dbReference>
<accession>A0A1M5V0V3</accession>
<feature type="transmembrane region" description="Helical" evidence="9">
    <location>
        <begin position="83"/>
        <end position="107"/>
    </location>
</feature>
<feature type="transmembrane region" description="Helical" evidence="9">
    <location>
        <begin position="338"/>
        <end position="357"/>
    </location>
</feature>
<evidence type="ECO:0000313" key="11">
    <source>
        <dbReference type="EMBL" id="SHH68728.1"/>
    </source>
</evidence>
<dbReference type="InterPro" id="IPR011701">
    <property type="entry name" value="MFS"/>
</dbReference>
<organism evidence="11 12">
    <name type="scientific">Bradyrhizobium erythrophlei</name>
    <dbReference type="NCBI Taxonomy" id="1437360"/>
    <lineage>
        <taxon>Bacteria</taxon>
        <taxon>Pseudomonadati</taxon>
        <taxon>Pseudomonadota</taxon>
        <taxon>Alphaproteobacteria</taxon>
        <taxon>Hyphomicrobiales</taxon>
        <taxon>Nitrobacteraceae</taxon>
        <taxon>Bradyrhizobium</taxon>
    </lineage>
</organism>
<dbReference type="PANTHER" id="PTHR42718:SF9">
    <property type="entry name" value="MAJOR FACILITATOR SUPERFAMILY MULTIDRUG TRANSPORTER MFSC"/>
    <property type="match status" value="1"/>
</dbReference>
<dbReference type="InterPro" id="IPR004638">
    <property type="entry name" value="EmrB-like"/>
</dbReference>
<dbReference type="GO" id="GO:0005886">
    <property type="term" value="C:plasma membrane"/>
    <property type="evidence" value="ECO:0007669"/>
    <property type="project" value="UniProtKB-SubCell"/>
</dbReference>
<protein>
    <submittedName>
        <fullName evidence="11">MFS transporter, DHA2 family, multidrug resistance protein</fullName>
    </submittedName>
</protein>
<evidence type="ECO:0000256" key="3">
    <source>
        <dbReference type="ARBA" id="ARBA00022448"/>
    </source>
</evidence>